<dbReference type="OrthoDB" id="151548at2"/>
<evidence type="ECO:0008006" key="3">
    <source>
        <dbReference type="Google" id="ProtNLM"/>
    </source>
</evidence>
<dbReference type="Gene3D" id="3.30.420.10">
    <property type="entry name" value="Ribonuclease H-like superfamily/Ribonuclease H"/>
    <property type="match status" value="1"/>
</dbReference>
<protein>
    <recommendedName>
        <fullName evidence="3">Integrase catalytic domain-containing protein</fullName>
    </recommendedName>
</protein>
<dbReference type="GO" id="GO:0003676">
    <property type="term" value="F:nucleic acid binding"/>
    <property type="evidence" value="ECO:0007669"/>
    <property type="project" value="InterPro"/>
</dbReference>
<accession>A0A5A5TGX6</accession>
<dbReference type="Proteomes" id="UP000322530">
    <property type="component" value="Unassembled WGS sequence"/>
</dbReference>
<dbReference type="EMBL" id="BIXY01000084">
    <property type="protein sequence ID" value="GCF10831.1"/>
    <property type="molecule type" value="Genomic_DNA"/>
</dbReference>
<comment type="caution">
    <text evidence="1">The sequence shown here is derived from an EMBL/GenBank/DDBJ whole genome shotgun (WGS) entry which is preliminary data.</text>
</comment>
<sequence>MQLLYTFLKEHYATPQAKRAAALYQLYVSACERTHLPPVSERTFYRERARFATPEVTAARLGRRAAYKDQPLFFYLDQMTPRHGERPFELAHLDHTELDILLVSSVTGKPLEKPWLTLLTDAYSRRILACYLSYDPPVIDLR</sequence>
<organism evidence="1 2">
    <name type="scientific">Dictyobacter arantiisoli</name>
    <dbReference type="NCBI Taxonomy" id="2014874"/>
    <lineage>
        <taxon>Bacteria</taxon>
        <taxon>Bacillati</taxon>
        <taxon>Chloroflexota</taxon>
        <taxon>Ktedonobacteria</taxon>
        <taxon>Ktedonobacterales</taxon>
        <taxon>Dictyobacteraceae</taxon>
        <taxon>Dictyobacter</taxon>
    </lineage>
</organism>
<dbReference type="RefSeq" id="WP_149403697.1">
    <property type="nucleotide sequence ID" value="NZ_BIXY01000084.1"/>
</dbReference>
<reference evidence="1 2" key="1">
    <citation type="submission" date="2019-01" db="EMBL/GenBank/DDBJ databases">
        <title>Draft genome sequence of Dictyobacter sp. Uno17.</title>
        <authorList>
            <person name="Wang C.M."/>
            <person name="Zheng Y."/>
            <person name="Sakai Y."/>
            <person name="Abe K."/>
            <person name="Yokota A."/>
            <person name="Yabe S."/>
        </authorList>
    </citation>
    <scope>NUCLEOTIDE SEQUENCE [LARGE SCALE GENOMIC DNA]</scope>
    <source>
        <strain evidence="1 2">Uno17</strain>
    </source>
</reference>
<evidence type="ECO:0000313" key="2">
    <source>
        <dbReference type="Proteomes" id="UP000322530"/>
    </source>
</evidence>
<name>A0A5A5TGX6_9CHLR</name>
<proteinExistence type="predicted"/>
<dbReference type="InterPro" id="IPR036397">
    <property type="entry name" value="RNaseH_sf"/>
</dbReference>
<evidence type="ECO:0000313" key="1">
    <source>
        <dbReference type="EMBL" id="GCF10831.1"/>
    </source>
</evidence>
<gene>
    <name evidence="1" type="ORF">KDI_43950</name>
</gene>
<dbReference type="AlphaFoldDB" id="A0A5A5TGX6"/>
<keyword evidence="2" id="KW-1185">Reference proteome</keyword>